<dbReference type="Pfam" id="PF13532">
    <property type="entry name" value="2OG-FeII_Oxy_2"/>
    <property type="match status" value="1"/>
</dbReference>
<evidence type="ECO:0000313" key="4">
    <source>
        <dbReference type="Proteomes" id="UP000298416"/>
    </source>
</evidence>
<reference evidence="3" key="1">
    <citation type="submission" date="2018-01" db="EMBL/GenBank/DDBJ databases">
        <authorList>
            <person name="Mao J.F."/>
        </authorList>
    </citation>
    <scope>NUCLEOTIDE SEQUENCE</scope>
    <source>
        <strain evidence="3">Huo1</strain>
        <tissue evidence="3">Leaf</tissue>
    </source>
</reference>
<dbReference type="PROSITE" id="PS51471">
    <property type="entry name" value="FE2OG_OXY"/>
    <property type="match status" value="1"/>
</dbReference>
<dbReference type="GO" id="GO:0035516">
    <property type="term" value="F:broad specificity oxidative DNA demethylase activity"/>
    <property type="evidence" value="ECO:0007669"/>
    <property type="project" value="TreeGrafter"/>
</dbReference>
<dbReference type="InterPro" id="IPR005123">
    <property type="entry name" value="Oxoglu/Fe-dep_dioxygenase_dom"/>
</dbReference>
<keyword evidence="1" id="KW-0408">Iron</keyword>
<feature type="binding site" evidence="1">
    <location>
        <position position="355"/>
    </location>
    <ligand>
        <name>Fe cation</name>
        <dbReference type="ChEBI" id="CHEBI:24875"/>
        <note>catalytic</note>
    </ligand>
</feature>
<comment type="caution">
    <text evidence="3">The sequence shown here is derived from an EMBL/GenBank/DDBJ whole genome shotgun (WGS) entry which is preliminary data.</text>
</comment>
<dbReference type="InterPro" id="IPR004574">
    <property type="entry name" value="Alkb"/>
</dbReference>
<comment type="cofactor">
    <cofactor evidence="1">
        <name>Fe(2+)</name>
        <dbReference type="ChEBI" id="CHEBI:29033"/>
    </cofactor>
    <text evidence="1">Binds 1 Fe(2+) ion per subunit.</text>
</comment>
<keyword evidence="4" id="KW-1185">Reference proteome</keyword>
<organism evidence="3">
    <name type="scientific">Salvia splendens</name>
    <name type="common">Scarlet sage</name>
    <dbReference type="NCBI Taxonomy" id="180675"/>
    <lineage>
        <taxon>Eukaryota</taxon>
        <taxon>Viridiplantae</taxon>
        <taxon>Streptophyta</taxon>
        <taxon>Embryophyta</taxon>
        <taxon>Tracheophyta</taxon>
        <taxon>Spermatophyta</taxon>
        <taxon>Magnoliopsida</taxon>
        <taxon>eudicotyledons</taxon>
        <taxon>Gunneridae</taxon>
        <taxon>Pentapetalae</taxon>
        <taxon>asterids</taxon>
        <taxon>lamiids</taxon>
        <taxon>Lamiales</taxon>
        <taxon>Lamiaceae</taxon>
        <taxon>Nepetoideae</taxon>
        <taxon>Mentheae</taxon>
        <taxon>Salviinae</taxon>
        <taxon>Salvia</taxon>
        <taxon>Salvia subgen. Calosphace</taxon>
        <taxon>core Calosphace</taxon>
    </lineage>
</organism>
<dbReference type="AlphaFoldDB" id="A0A8X8XL20"/>
<sequence length="387" mass="43522">MNSSTYDEVFTPLSVNKFKHRARIALGNCPKQKPEMAQNVIPLQREASLTCSVEELVDQIIGPLQREVANLITCSKLKLEEALNIRSHREASISTCDLYNAGLATSFKKKQVYPSKNLKVLQTHHEQQETKRIPKPFSSTKIDKPFDICSPQTSEDLVEETALVLGPGMILLKHYIPFLEQVNIISKCRELGCGPGGFYRPGYNDGAKLHRYMMCLGLDWNPQTKSYGERRCHDNAAPPLLPNEFISLVCRALDHSHTLIERNLKVDNVNDALPKMSPDVCIVNFYPSNGRVGFHQDRYETQESLDKRLPVVSFSIGDSAEFLYGEQRDVNKAKSVLLESGDVLIFGGESRHIYHGVKAIVPDTAPPVLLEKTGLKPGRLNLTFRKY</sequence>
<evidence type="ECO:0000256" key="1">
    <source>
        <dbReference type="PIRSR" id="PIRSR604574-2"/>
    </source>
</evidence>
<keyword evidence="1" id="KW-0479">Metal-binding</keyword>
<dbReference type="GO" id="GO:0035513">
    <property type="term" value="P:oxidative RNA demethylation"/>
    <property type="evidence" value="ECO:0007669"/>
    <property type="project" value="TreeGrafter"/>
</dbReference>
<dbReference type="PANTHER" id="PTHR16557:SF10">
    <property type="entry name" value="2-OXOGLUTARATE-DEPENDENT DIOXYGENASE FAMILY PROTEIN"/>
    <property type="match status" value="1"/>
</dbReference>
<proteinExistence type="predicted"/>
<feature type="domain" description="Fe2OG dioxygenase" evidence="2">
    <location>
        <begin position="277"/>
        <end position="387"/>
    </location>
</feature>
<dbReference type="EMBL" id="PNBA02000009">
    <property type="protein sequence ID" value="KAG6414474.1"/>
    <property type="molecule type" value="Genomic_DNA"/>
</dbReference>
<feature type="binding site" evidence="1">
    <location>
        <position position="295"/>
    </location>
    <ligand>
        <name>Fe cation</name>
        <dbReference type="ChEBI" id="CHEBI:24875"/>
        <note>catalytic</note>
    </ligand>
</feature>
<dbReference type="GO" id="GO:0005737">
    <property type="term" value="C:cytoplasm"/>
    <property type="evidence" value="ECO:0007669"/>
    <property type="project" value="TreeGrafter"/>
</dbReference>
<dbReference type="Proteomes" id="UP000298416">
    <property type="component" value="Unassembled WGS sequence"/>
</dbReference>
<evidence type="ECO:0000313" key="3">
    <source>
        <dbReference type="EMBL" id="KAG6414474.1"/>
    </source>
</evidence>
<accession>A0A8X8XL20</accession>
<dbReference type="InterPro" id="IPR027450">
    <property type="entry name" value="AlkB-like"/>
</dbReference>
<dbReference type="GO" id="GO:0008198">
    <property type="term" value="F:ferrous iron binding"/>
    <property type="evidence" value="ECO:0007669"/>
    <property type="project" value="TreeGrafter"/>
</dbReference>
<feature type="binding site" evidence="1">
    <location>
        <position position="297"/>
    </location>
    <ligand>
        <name>Fe cation</name>
        <dbReference type="ChEBI" id="CHEBI:24875"/>
        <note>catalytic</note>
    </ligand>
</feature>
<dbReference type="PANTHER" id="PTHR16557">
    <property type="entry name" value="ALKYLATED DNA REPAIR PROTEIN ALKB-RELATED"/>
    <property type="match status" value="1"/>
</dbReference>
<name>A0A8X8XL20_SALSN</name>
<gene>
    <name evidence="3" type="ORF">SASPL_127275</name>
</gene>
<reference evidence="3" key="2">
    <citation type="submission" date="2020-08" db="EMBL/GenBank/DDBJ databases">
        <title>Plant Genome Project.</title>
        <authorList>
            <person name="Zhang R.-G."/>
        </authorList>
    </citation>
    <scope>NUCLEOTIDE SEQUENCE</scope>
    <source>
        <strain evidence="3">Huo1</strain>
        <tissue evidence="3">Leaf</tissue>
    </source>
</reference>
<dbReference type="OrthoDB" id="6614653at2759"/>
<dbReference type="GO" id="GO:0035515">
    <property type="term" value="F:oxidative RNA demethylase activity"/>
    <property type="evidence" value="ECO:0007669"/>
    <property type="project" value="TreeGrafter"/>
</dbReference>
<evidence type="ECO:0000259" key="2">
    <source>
        <dbReference type="PROSITE" id="PS51471"/>
    </source>
</evidence>
<protein>
    <recommendedName>
        <fullName evidence="2">Fe2OG dioxygenase domain-containing protein</fullName>
    </recommendedName>
</protein>